<protein>
    <submittedName>
        <fullName evidence="4">FecR family protein</fullName>
    </submittedName>
</protein>
<evidence type="ECO:0000313" key="4">
    <source>
        <dbReference type="EMBL" id="RZS75155.1"/>
    </source>
</evidence>
<feature type="domain" description="FecR protein" evidence="2">
    <location>
        <begin position="184"/>
        <end position="280"/>
    </location>
</feature>
<dbReference type="InterPro" id="IPR006860">
    <property type="entry name" value="FecR"/>
</dbReference>
<dbReference type="InterPro" id="IPR032508">
    <property type="entry name" value="FecR_C"/>
</dbReference>
<dbReference type="PANTHER" id="PTHR30273">
    <property type="entry name" value="PERIPLASMIC SIGNAL SENSOR AND SIGMA FACTOR ACTIVATOR FECR-RELATED"/>
    <property type="match status" value="1"/>
</dbReference>
<feature type="domain" description="Protein FecR C-terminal" evidence="3">
    <location>
        <begin position="337"/>
        <end position="403"/>
    </location>
</feature>
<evidence type="ECO:0000313" key="5">
    <source>
        <dbReference type="Proteomes" id="UP000293874"/>
    </source>
</evidence>
<dbReference type="InterPro" id="IPR012373">
    <property type="entry name" value="Ferrdict_sens_TM"/>
</dbReference>
<keyword evidence="5" id="KW-1185">Reference proteome</keyword>
<keyword evidence="1" id="KW-0812">Transmembrane</keyword>
<dbReference type="Gene3D" id="2.60.120.1440">
    <property type="match status" value="1"/>
</dbReference>
<sequence>MNLHERLQYLYDRYETGACTHRERLELMELAAMPEHEAFFKERIDAAMINVAYDEATILSLLPNKRAEEIFEEILRQPVLVRRKALTLRYWAAAAAILLVLAAGAYLWFSSTASKMGPQSSLAMEIMPGKDGAILTLADGKQIVLDSIASGIIGSQNGAQLTLTNGQLAYGSSGQINHTMEYNTISTPKGRQFRLLLSDGTMVWLNAASSLKYPTIFTGKERQVTVSGEVYFEVAKNTKMPFRVSVNEKATIDVLGTSFNVEAYSNEGAINTTLLEGSIRAAVVPAGVGGNAANKVLKPGQQAQISNTPTDPGAVPGITVIDNIDIEKVMAWKNGFFNFEGASLAEVMKQLERWYDIEVIYEKGIPDKKLMGKMTRDITLNGLLAGLEELGIHGRLEGRKLTILP</sequence>
<evidence type="ECO:0000259" key="3">
    <source>
        <dbReference type="Pfam" id="PF16344"/>
    </source>
</evidence>
<dbReference type="GO" id="GO:0016989">
    <property type="term" value="F:sigma factor antagonist activity"/>
    <property type="evidence" value="ECO:0007669"/>
    <property type="project" value="TreeGrafter"/>
</dbReference>
<dbReference type="RefSeq" id="WP_158644011.1">
    <property type="nucleotide sequence ID" value="NZ_CP042431.1"/>
</dbReference>
<keyword evidence="1" id="KW-1133">Transmembrane helix</keyword>
<feature type="transmembrane region" description="Helical" evidence="1">
    <location>
        <begin position="90"/>
        <end position="109"/>
    </location>
</feature>
<evidence type="ECO:0000259" key="2">
    <source>
        <dbReference type="Pfam" id="PF04773"/>
    </source>
</evidence>
<reference evidence="4 5" key="1">
    <citation type="submission" date="2019-02" db="EMBL/GenBank/DDBJ databases">
        <title>Genomic Encyclopedia of Type Strains, Phase IV (KMG-IV): sequencing the most valuable type-strain genomes for metagenomic binning, comparative biology and taxonomic classification.</title>
        <authorList>
            <person name="Goeker M."/>
        </authorList>
    </citation>
    <scope>NUCLEOTIDE SEQUENCE [LARGE SCALE GENOMIC DNA]</scope>
    <source>
        <strain evidence="4 5">DSM 18116</strain>
    </source>
</reference>
<accession>A0A4Q7N3B8</accession>
<proteinExistence type="predicted"/>
<dbReference type="Pfam" id="PF16344">
    <property type="entry name" value="FecR_C"/>
    <property type="match status" value="1"/>
</dbReference>
<dbReference type="EMBL" id="SGXA01000001">
    <property type="protein sequence ID" value="RZS75155.1"/>
    <property type="molecule type" value="Genomic_DNA"/>
</dbReference>
<keyword evidence="1" id="KW-0472">Membrane</keyword>
<comment type="caution">
    <text evidence="4">The sequence shown here is derived from an EMBL/GenBank/DDBJ whole genome shotgun (WGS) entry which is preliminary data.</text>
</comment>
<dbReference type="Gene3D" id="3.55.50.30">
    <property type="match status" value="1"/>
</dbReference>
<name>A0A4Q7N3B8_9BACT</name>
<evidence type="ECO:0000256" key="1">
    <source>
        <dbReference type="SAM" id="Phobius"/>
    </source>
</evidence>
<dbReference type="OrthoDB" id="8641865at2"/>
<dbReference type="Proteomes" id="UP000293874">
    <property type="component" value="Unassembled WGS sequence"/>
</dbReference>
<gene>
    <name evidence="4" type="ORF">EV199_1016</name>
</gene>
<dbReference type="Pfam" id="PF04773">
    <property type="entry name" value="FecR"/>
    <property type="match status" value="1"/>
</dbReference>
<dbReference type="AlphaFoldDB" id="A0A4Q7N3B8"/>
<organism evidence="4 5">
    <name type="scientific">Pseudobacter ginsenosidimutans</name>
    <dbReference type="NCBI Taxonomy" id="661488"/>
    <lineage>
        <taxon>Bacteria</taxon>
        <taxon>Pseudomonadati</taxon>
        <taxon>Bacteroidota</taxon>
        <taxon>Chitinophagia</taxon>
        <taxon>Chitinophagales</taxon>
        <taxon>Chitinophagaceae</taxon>
        <taxon>Pseudobacter</taxon>
    </lineage>
</organism>
<dbReference type="PANTHER" id="PTHR30273:SF2">
    <property type="entry name" value="PROTEIN FECR"/>
    <property type="match status" value="1"/>
</dbReference>